<dbReference type="eggNOG" id="ENOG502SMA9">
    <property type="taxonomic scope" value="Eukaryota"/>
</dbReference>
<dbReference type="Proteomes" id="UP000016922">
    <property type="component" value="Unassembled WGS sequence"/>
</dbReference>
<dbReference type="Gene3D" id="3.40.50.300">
    <property type="entry name" value="P-loop containing nucleotide triphosphate hydrolases"/>
    <property type="match status" value="1"/>
</dbReference>
<evidence type="ECO:0000259" key="2">
    <source>
        <dbReference type="Pfam" id="PF24883"/>
    </source>
</evidence>
<dbReference type="OrthoDB" id="443402at2759"/>
<sequence length="995" mass="113980">MDPLTAISLASAIVQFIDFSSKLVSGAREIYVSASGDTEENRSVEVITTEMKALSLRLSPTSSSRSEDEKSLSRLAAECEIVSGQILELLNKIKPKDSTSRRQSVWAAFKNKLQEREKAELETRLHNCRSQLGLQLNFLMSSETRHKLDSLISSAEGDTATLGILQSDIEQLTRGVTVTSISPETQTQIKEALDLSGRAYETAAQQRILRSLSFVDMYGRFEAVDIAHYKTFEWIFEDKPEHTKNDYNFSHRETFLHWLSAGTGIFHISGKLGSGKSTLMKFLCSHERTSVELEKWAGDRKLVFAKFFFWKPGTTLQRSLGGLFRSLLHDTLETHPELIPAVLPDQWARLKSTPWHIQTDLHLSNEDIRVAFSRLIKHRNLYRNHCFCFFIDGLDEFEEPFKDSKDMINLLISWTEVAPEDVKICVSSREYNAFQDSFSDERRLCLQDLTRDDMERYIRDRLSDMRTKDKASIEPFAKAVARKANGIFLWTTLVVKSLRERLGDGYELDFLEQELDSIPEELEHLFKYLLRSIAKPARKSAYRTFAMVMEARTWELEISLASYYFFNHYETDKEFAMQPSFRIARPKEQSEAARRDMARKRLNGCCRGLLELSTHQGHFTIVFTHRSVPEFLESPETIIQMGLYLRNFSPIDAISQLFLAEVLMADSASMNIGSLSIRTYSVLRMLHQSKADWAPYHFRDTCLHTAVLELQGKDTKDPSLGYGRIIVKPDSYFTSIAGDYDESAVVSPLHISAFLGDYDYIAWKLGCDSTIIETDLKKYLLIRWIMHGAVYVGNIGCFKLLGLFLSRGLLPQTVLHTQILIPGYDGDVELTFWQSFILVSALEYIPMHDMRSFKWHARISGFGGEYHQNFGEIIEKFLRLGADLDLWMWVPDDSRALISAGSCANVQYDHVRASKSEVTLGIERKKIVLEAQISRSTYELINSKDGRISLRDLIVFWKLENTEILLQLIDKKMEQQEHTSGDKIGVKRTLQVALL</sequence>
<dbReference type="Pfam" id="PF24883">
    <property type="entry name" value="NPHP3_N"/>
    <property type="match status" value="1"/>
</dbReference>
<dbReference type="AlphaFoldDB" id="S3D7X4"/>
<feature type="domain" description="DUF7791" evidence="3">
    <location>
        <begin position="534"/>
        <end position="659"/>
    </location>
</feature>
<dbReference type="RefSeq" id="XP_008085475.1">
    <property type="nucleotide sequence ID" value="XM_008087284.1"/>
</dbReference>
<evidence type="ECO:0000313" key="5">
    <source>
        <dbReference type="Proteomes" id="UP000016922"/>
    </source>
</evidence>
<dbReference type="InterPro" id="IPR027417">
    <property type="entry name" value="P-loop_NTPase"/>
</dbReference>
<dbReference type="InterPro" id="IPR056693">
    <property type="entry name" value="DUF7791"/>
</dbReference>
<evidence type="ECO:0000256" key="1">
    <source>
        <dbReference type="ARBA" id="ARBA00022737"/>
    </source>
</evidence>
<organism evidence="4 5">
    <name type="scientific">Glarea lozoyensis (strain ATCC 20868 / MF5171)</name>
    <dbReference type="NCBI Taxonomy" id="1116229"/>
    <lineage>
        <taxon>Eukaryota</taxon>
        <taxon>Fungi</taxon>
        <taxon>Dikarya</taxon>
        <taxon>Ascomycota</taxon>
        <taxon>Pezizomycotina</taxon>
        <taxon>Leotiomycetes</taxon>
        <taxon>Helotiales</taxon>
        <taxon>Helotiaceae</taxon>
        <taxon>Glarea</taxon>
    </lineage>
</organism>
<dbReference type="GeneID" id="19463962"/>
<dbReference type="SUPFAM" id="SSF52540">
    <property type="entry name" value="P-loop containing nucleoside triphosphate hydrolases"/>
    <property type="match status" value="1"/>
</dbReference>
<feature type="domain" description="Nephrocystin 3-like N-terminal" evidence="2">
    <location>
        <begin position="249"/>
        <end position="429"/>
    </location>
</feature>
<dbReference type="HOGENOM" id="CLU_002341_5_1_1"/>
<reference evidence="4 5" key="1">
    <citation type="journal article" date="2013" name="BMC Genomics">
        <title>Genomics-driven discovery of the pneumocandin biosynthetic gene cluster in the fungus Glarea lozoyensis.</title>
        <authorList>
            <person name="Chen L."/>
            <person name="Yue Q."/>
            <person name="Zhang X."/>
            <person name="Xiang M."/>
            <person name="Wang C."/>
            <person name="Li S."/>
            <person name="Che Y."/>
            <person name="Ortiz-Lopez F.J."/>
            <person name="Bills G.F."/>
            <person name="Liu X."/>
            <person name="An Z."/>
        </authorList>
    </citation>
    <scope>NUCLEOTIDE SEQUENCE [LARGE SCALE GENOMIC DNA]</scope>
    <source>
        <strain evidence="5">ATCC 20868 / MF5171</strain>
    </source>
</reference>
<evidence type="ECO:0000313" key="4">
    <source>
        <dbReference type="EMBL" id="EPE28116.1"/>
    </source>
</evidence>
<dbReference type="Pfam" id="PF25053">
    <property type="entry name" value="DUF7791"/>
    <property type="match status" value="1"/>
</dbReference>
<dbReference type="OMA" id="DIAHYKT"/>
<accession>S3D7X4</accession>
<gene>
    <name evidence="4" type="ORF">GLAREA_04907</name>
</gene>
<dbReference type="InterPro" id="IPR056884">
    <property type="entry name" value="NPHP3-like_N"/>
</dbReference>
<keyword evidence="1" id="KW-0677">Repeat</keyword>
<dbReference type="EMBL" id="KE145369">
    <property type="protein sequence ID" value="EPE28116.1"/>
    <property type="molecule type" value="Genomic_DNA"/>
</dbReference>
<dbReference type="GO" id="GO:0016787">
    <property type="term" value="F:hydrolase activity"/>
    <property type="evidence" value="ECO:0007669"/>
    <property type="project" value="UniProtKB-KW"/>
</dbReference>
<dbReference type="KEGG" id="glz:GLAREA_04907"/>
<protein>
    <submittedName>
        <fullName evidence="4">p-loop containing nucleoside triphosphate hydrolase</fullName>
    </submittedName>
</protein>
<dbReference type="PANTHER" id="PTHR10039:SF5">
    <property type="entry name" value="NACHT DOMAIN-CONTAINING PROTEIN"/>
    <property type="match status" value="1"/>
</dbReference>
<evidence type="ECO:0000259" key="3">
    <source>
        <dbReference type="Pfam" id="PF25053"/>
    </source>
</evidence>
<dbReference type="PANTHER" id="PTHR10039">
    <property type="entry name" value="AMELOGENIN"/>
    <property type="match status" value="1"/>
</dbReference>
<name>S3D7X4_GLAL2</name>
<keyword evidence="4" id="KW-0378">Hydrolase</keyword>
<keyword evidence="5" id="KW-1185">Reference proteome</keyword>
<proteinExistence type="predicted"/>